<keyword evidence="1" id="KW-0812">Transmembrane</keyword>
<dbReference type="AlphaFoldDB" id="E3KK67"/>
<name>E3KK67_PUCGT</name>
<feature type="transmembrane region" description="Helical" evidence="1">
    <location>
        <begin position="41"/>
        <end position="67"/>
    </location>
</feature>
<keyword evidence="3" id="KW-1185">Reference proteome</keyword>
<protein>
    <recommendedName>
        <fullName evidence="4">Transmembrane protein</fullName>
    </recommendedName>
</protein>
<evidence type="ECO:0000313" key="3">
    <source>
        <dbReference type="Proteomes" id="UP000008783"/>
    </source>
</evidence>
<dbReference type="EMBL" id="DS178291">
    <property type="protein sequence ID" value="EFP84692.1"/>
    <property type="molecule type" value="Genomic_DNA"/>
</dbReference>
<proteinExistence type="predicted"/>
<reference key="1">
    <citation type="submission" date="2007-01" db="EMBL/GenBank/DDBJ databases">
        <title>The Genome Sequence of Puccinia graminis f. sp. tritici Strain CRL 75-36-700-3.</title>
        <authorList>
            <consortium name="The Broad Institute Genome Sequencing Platform"/>
            <person name="Birren B."/>
            <person name="Lander E."/>
            <person name="Galagan J."/>
            <person name="Nusbaum C."/>
            <person name="Devon K."/>
            <person name="Cuomo C."/>
            <person name="Jaffe D."/>
            <person name="Butler J."/>
            <person name="Alvarez P."/>
            <person name="Gnerre S."/>
            <person name="Grabherr M."/>
            <person name="Mauceli E."/>
            <person name="Brockman W."/>
            <person name="Young S."/>
            <person name="LaButti K."/>
            <person name="Sykes S."/>
            <person name="DeCaprio D."/>
            <person name="Crawford M."/>
            <person name="Koehrsen M."/>
            <person name="Engels R."/>
            <person name="Montgomery P."/>
            <person name="Pearson M."/>
            <person name="Howarth C."/>
            <person name="Larson L."/>
            <person name="White J."/>
            <person name="Zeng Q."/>
            <person name="Kodira C."/>
            <person name="Yandava C."/>
            <person name="Alvarado L."/>
            <person name="O'Leary S."/>
            <person name="Szabo L."/>
            <person name="Dean R."/>
            <person name="Schein J."/>
        </authorList>
    </citation>
    <scope>NUCLEOTIDE SEQUENCE</scope>
    <source>
        <strain>CRL 75-36-700-3</strain>
    </source>
</reference>
<dbReference type="Proteomes" id="UP000008783">
    <property type="component" value="Unassembled WGS sequence"/>
</dbReference>
<accession>E3KK67</accession>
<dbReference type="GeneID" id="10526659"/>
<dbReference type="RefSeq" id="XP_003329111.1">
    <property type="nucleotide sequence ID" value="XM_003329063.1"/>
</dbReference>
<dbReference type="VEuPathDB" id="FungiDB:PGTG_10851"/>
<gene>
    <name evidence="2" type="ORF">PGTG_10851</name>
</gene>
<evidence type="ECO:0008006" key="4">
    <source>
        <dbReference type="Google" id="ProtNLM"/>
    </source>
</evidence>
<dbReference type="InParanoid" id="E3KK67"/>
<dbReference type="HOGENOM" id="CLU_1826253_0_0_1"/>
<dbReference type="KEGG" id="pgr:PGTG_10851"/>
<evidence type="ECO:0000256" key="1">
    <source>
        <dbReference type="SAM" id="Phobius"/>
    </source>
</evidence>
<keyword evidence="1" id="KW-1133">Transmembrane helix</keyword>
<evidence type="ECO:0000313" key="2">
    <source>
        <dbReference type="EMBL" id="EFP84692.1"/>
    </source>
</evidence>
<organism evidence="2 3">
    <name type="scientific">Puccinia graminis f. sp. tritici (strain CRL 75-36-700-3 / race SCCL)</name>
    <name type="common">Black stem rust fungus</name>
    <dbReference type="NCBI Taxonomy" id="418459"/>
    <lineage>
        <taxon>Eukaryota</taxon>
        <taxon>Fungi</taxon>
        <taxon>Dikarya</taxon>
        <taxon>Basidiomycota</taxon>
        <taxon>Pucciniomycotina</taxon>
        <taxon>Pucciniomycetes</taxon>
        <taxon>Pucciniales</taxon>
        <taxon>Pucciniaceae</taxon>
        <taxon>Puccinia</taxon>
    </lineage>
</organism>
<reference evidence="3" key="2">
    <citation type="journal article" date="2011" name="Proc. Natl. Acad. Sci. U.S.A.">
        <title>Obligate biotrophy features unraveled by the genomic analysis of rust fungi.</title>
        <authorList>
            <person name="Duplessis S."/>
            <person name="Cuomo C.A."/>
            <person name="Lin Y.-C."/>
            <person name="Aerts A."/>
            <person name="Tisserant E."/>
            <person name="Veneault-Fourrey C."/>
            <person name="Joly D.L."/>
            <person name="Hacquard S."/>
            <person name="Amselem J."/>
            <person name="Cantarel B.L."/>
            <person name="Chiu R."/>
            <person name="Coutinho P.M."/>
            <person name="Feau N."/>
            <person name="Field M."/>
            <person name="Frey P."/>
            <person name="Gelhaye E."/>
            <person name="Goldberg J."/>
            <person name="Grabherr M.G."/>
            <person name="Kodira C.D."/>
            <person name="Kohler A."/>
            <person name="Kuees U."/>
            <person name="Lindquist E.A."/>
            <person name="Lucas S.M."/>
            <person name="Mago R."/>
            <person name="Mauceli E."/>
            <person name="Morin E."/>
            <person name="Murat C."/>
            <person name="Pangilinan J.L."/>
            <person name="Park R."/>
            <person name="Pearson M."/>
            <person name="Quesneville H."/>
            <person name="Rouhier N."/>
            <person name="Sakthikumar S."/>
            <person name="Salamov A.A."/>
            <person name="Schmutz J."/>
            <person name="Selles B."/>
            <person name="Shapiro H."/>
            <person name="Tanguay P."/>
            <person name="Tuskan G.A."/>
            <person name="Henrissat B."/>
            <person name="Van de Peer Y."/>
            <person name="Rouze P."/>
            <person name="Ellis J.G."/>
            <person name="Dodds P.N."/>
            <person name="Schein J.E."/>
            <person name="Zhong S."/>
            <person name="Hamelin R.C."/>
            <person name="Grigoriev I.V."/>
            <person name="Szabo L.J."/>
            <person name="Martin F."/>
        </authorList>
    </citation>
    <scope>NUCLEOTIDE SEQUENCE [LARGE SCALE GENOMIC DNA]</scope>
    <source>
        <strain evidence="3">CRL 75-36-700-3 / race SCCL</strain>
    </source>
</reference>
<keyword evidence="1" id="KW-0472">Membrane</keyword>
<sequence>MGERGFGDDEKRKVLAQIWRSQGAARERDFGKNFGRFAAQYLPGFLGVLGISGFLIFGGGGSVYGVWCPRLYRSIVWGIVGVTGGPRPGSYGIAHFLSVQRDNLWYRYFTDKGVKGVAVTWYMKGTVRCTLWLTLPPSKKG</sequence>